<dbReference type="PANTHER" id="PTHR42877">
    <property type="entry name" value="L-ORNITHINE N(5)-MONOOXYGENASE-RELATED"/>
    <property type="match status" value="1"/>
</dbReference>
<name>A0A7J5DZJ5_NOCSI</name>
<evidence type="ECO:0000313" key="2">
    <source>
        <dbReference type="EMBL" id="KAB2811452.1"/>
    </source>
</evidence>
<reference evidence="2 3" key="1">
    <citation type="submission" date="2019-09" db="EMBL/GenBank/DDBJ databases">
        <title>Pimelobacter sp. isolated from Paulinella.</title>
        <authorList>
            <person name="Jeong S.E."/>
        </authorList>
    </citation>
    <scope>NUCLEOTIDE SEQUENCE [LARGE SCALE GENOMIC DNA]</scope>
    <source>
        <strain evidence="2 3">Pch-N</strain>
    </source>
</reference>
<dbReference type="Gene3D" id="3.50.50.60">
    <property type="entry name" value="FAD/NAD(P)-binding domain"/>
    <property type="match status" value="3"/>
</dbReference>
<dbReference type="EMBL" id="WBVM01000001">
    <property type="protein sequence ID" value="KAB2811452.1"/>
    <property type="molecule type" value="Genomic_DNA"/>
</dbReference>
<dbReference type="RefSeq" id="WP_151578936.1">
    <property type="nucleotide sequence ID" value="NZ_WBVM01000001.1"/>
</dbReference>
<accession>A0A7J5DZJ5</accession>
<dbReference type="PRINTS" id="PR00370">
    <property type="entry name" value="FMOXYGENASE"/>
</dbReference>
<dbReference type="GO" id="GO:0016491">
    <property type="term" value="F:oxidoreductase activity"/>
    <property type="evidence" value="ECO:0007669"/>
    <property type="project" value="UniProtKB-KW"/>
</dbReference>
<sequence>MAARPSVIVVGAGFGGLAAAHHLRTAGFDDVTLLERAGDVGGVWRDNVYPGAACDVPSVLYSWSFAPKTDWSHRYARQPEILDYIRDHARRSGLRDRVRTGADVTHARYDEPARRWHVTLATGETLSADVLVSAVGQLSRPAVPRLPGLDTFAGPVFHSATWDHDVALAGRRVGVIGTGASAIQLVPAIVDRVGAMTVFQRSAPYVVPKPDGAYSRRQQHRFARHPRLHRATRQGVFHLSEQLNRTLDSDGRLAGVLHRAWQLHLRRQVPDPALRARLVPDYPLGCKRLLFSNDWYPALTRPHVDVVGDAITAVEPGGVRTADGRLHELDVLVLGTGFAATEFLVPMEVAGRDGVRLADAWEGGARAHLGLSVPGFPSFFVIYGPNTNLGGSSIIGMLEAQARYVVQAVREIAAHGPLEVRADRAAAYDEEMQDRLAGSVWSSCASWYRDPGGRITTNWPGTVTEYRRRTARFDPADFRRLAERRDEEAEAR</sequence>
<dbReference type="Pfam" id="PF13450">
    <property type="entry name" value="NAD_binding_8"/>
    <property type="match status" value="1"/>
</dbReference>
<dbReference type="GO" id="GO:0050660">
    <property type="term" value="F:flavin adenine dinucleotide binding"/>
    <property type="evidence" value="ECO:0007669"/>
    <property type="project" value="InterPro"/>
</dbReference>
<comment type="caution">
    <text evidence="2">The sequence shown here is derived from an EMBL/GenBank/DDBJ whole genome shotgun (WGS) entry which is preliminary data.</text>
</comment>
<dbReference type="PANTHER" id="PTHR42877:SF4">
    <property type="entry name" value="FAD_NAD(P)-BINDING DOMAIN-CONTAINING PROTEIN-RELATED"/>
    <property type="match status" value="1"/>
</dbReference>
<gene>
    <name evidence="2" type="ORF">F9L07_06055</name>
</gene>
<keyword evidence="1" id="KW-0560">Oxidoreductase</keyword>
<dbReference type="GO" id="GO:0050661">
    <property type="term" value="F:NADP binding"/>
    <property type="evidence" value="ECO:0007669"/>
    <property type="project" value="InterPro"/>
</dbReference>
<dbReference type="InterPro" id="IPR000960">
    <property type="entry name" value="Flavin_mOase"/>
</dbReference>
<dbReference type="InterPro" id="IPR051209">
    <property type="entry name" value="FAD-bind_Monooxygenase_sf"/>
</dbReference>
<dbReference type="AlphaFoldDB" id="A0A7J5DZJ5"/>
<evidence type="ECO:0000313" key="3">
    <source>
        <dbReference type="Proteomes" id="UP000449906"/>
    </source>
</evidence>
<dbReference type="InterPro" id="IPR036188">
    <property type="entry name" value="FAD/NAD-bd_sf"/>
</dbReference>
<evidence type="ECO:0000256" key="1">
    <source>
        <dbReference type="ARBA" id="ARBA00023002"/>
    </source>
</evidence>
<proteinExistence type="predicted"/>
<dbReference type="SUPFAM" id="SSF51905">
    <property type="entry name" value="FAD/NAD(P)-binding domain"/>
    <property type="match status" value="2"/>
</dbReference>
<protein>
    <submittedName>
        <fullName evidence="2">NAD(P)/FAD-dependent oxidoreductase</fullName>
    </submittedName>
</protein>
<organism evidence="2 3">
    <name type="scientific">Nocardioides simplex</name>
    <name type="common">Arthrobacter simplex</name>
    <dbReference type="NCBI Taxonomy" id="2045"/>
    <lineage>
        <taxon>Bacteria</taxon>
        <taxon>Bacillati</taxon>
        <taxon>Actinomycetota</taxon>
        <taxon>Actinomycetes</taxon>
        <taxon>Propionibacteriales</taxon>
        <taxon>Nocardioidaceae</taxon>
        <taxon>Pimelobacter</taxon>
    </lineage>
</organism>
<dbReference type="Proteomes" id="UP000449906">
    <property type="component" value="Unassembled WGS sequence"/>
</dbReference>